<proteinExistence type="predicted"/>
<dbReference type="NCBIfam" id="TIGR03951">
    <property type="entry name" value="Fe_III_red_FhuF"/>
    <property type="match status" value="1"/>
</dbReference>
<gene>
    <name evidence="3" type="primary">fhuF</name>
    <name evidence="3" type="ORF">IC620_03480</name>
</gene>
<accession>A0A926RSL1</accession>
<dbReference type="AlphaFoldDB" id="A0A926RSL1"/>
<dbReference type="Pfam" id="PF06276">
    <property type="entry name" value="FhuF"/>
    <property type="match status" value="1"/>
</dbReference>
<name>A0A926RSL1_9BACL</name>
<dbReference type="EMBL" id="JACXAH010000003">
    <property type="protein sequence ID" value="MBD1371415.1"/>
    <property type="molecule type" value="Genomic_DNA"/>
</dbReference>
<comment type="caution">
    <text evidence="3">The sequence shown here is derived from an EMBL/GenBank/DDBJ whole genome shotgun (WGS) entry which is preliminary data.</text>
</comment>
<feature type="domain" description="Aerobactin siderophore biosynthesis IucA/IucC-like C-terminal" evidence="1">
    <location>
        <begin position="61"/>
        <end position="170"/>
    </location>
</feature>
<dbReference type="GO" id="GO:0051537">
    <property type="term" value="F:2 iron, 2 sulfur cluster binding"/>
    <property type="evidence" value="ECO:0007669"/>
    <property type="project" value="InterPro"/>
</dbReference>
<feature type="domain" description="Ferric siderophore reductase C-terminal" evidence="2">
    <location>
        <begin position="229"/>
        <end position="250"/>
    </location>
</feature>
<dbReference type="InterPro" id="IPR024726">
    <property type="entry name" value="FhuF_C"/>
</dbReference>
<evidence type="ECO:0000313" key="4">
    <source>
        <dbReference type="Proteomes" id="UP000661691"/>
    </source>
</evidence>
<evidence type="ECO:0000259" key="2">
    <source>
        <dbReference type="Pfam" id="PF11575"/>
    </source>
</evidence>
<organism evidence="3 4">
    <name type="scientific">Polycladospora coralii</name>
    <dbReference type="NCBI Taxonomy" id="2771432"/>
    <lineage>
        <taxon>Bacteria</taxon>
        <taxon>Bacillati</taxon>
        <taxon>Bacillota</taxon>
        <taxon>Bacilli</taxon>
        <taxon>Bacillales</taxon>
        <taxon>Thermoactinomycetaceae</taxon>
        <taxon>Polycladospora</taxon>
    </lineage>
</organism>
<evidence type="ECO:0000259" key="1">
    <source>
        <dbReference type="Pfam" id="PF06276"/>
    </source>
</evidence>
<protein>
    <submittedName>
        <fullName evidence="3">Siderophore-iron reductase FhuF</fullName>
    </submittedName>
</protein>
<dbReference type="InterPro" id="IPR008090">
    <property type="entry name" value="Fe_iron_reduct"/>
</dbReference>
<keyword evidence="4" id="KW-1185">Reference proteome</keyword>
<evidence type="ECO:0000313" key="3">
    <source>
        <dbReference type="EMBL" id="MBD1371415.1"/>
    </source>
</evidence>
<dbReference type="GO" id="GO:0003824">
    <property type="term" value="F:catalytic activity"/>
    <property type="evidence" value="ECO:0007669"/>
    <property type="project" value="UniProtKB-ARBA"/>
</dbReference>
<dbReference type="Pfam" id="PF11575">
    <property type="entry name" value="FhuF_C"/>
    <property type="match status" value="1"/>
</dbReference>
<dbReference type="Proteomes" id="UP000661691">
    <property type="component" value="Unassembled WGS sequence"/>
</dbReference>
<sequence>MKLVESERNFLEEHFNISFSHNREETIKIPTKHLLNESNLLAQFQRLSLYMNTNTKQVIASQFSKRYAYTIVSPVLFAMSILNKQLNTDLSSSTLGLSLDEEKWKTTIYLSDLEMHVNTNDREAFRSAVWQSLFRDHLTPIWHALATYCHVSPTLLWENTAAYIFWLYEQKISSMFELSPCVVEQAMDDFHFMMDHAAPSDFGVPSHPLKRFYTPKNWITSNQKQVRKRKTCCLYYATSDEGKMCGSCPKNRTLVKIDDASITASTAVHHALVQAK</sequence>
<reference evidence="3" key="1">
    <citation type="submission" date="2020-09" db="EMBL/GenBank/DDBJ databases">
        <title>A novel bacterium of genus Hazenella, isolated from South China Sea.</title>
        <authorList>
            <person name="Huang H."/>
            <person name="Mo K."/>
            <person name="Hu Y."/>
        </authorList>
    </citation>
    <scope>NUCLEOTIDE SEQUENCE</scope>
    <source>
        <strain evidence="3">IB182357</strain>
    </source>
</reference>
<dbReference type="InterPro" id="IPR022770">
    <property type="entry name" value="IucA/IucC-like_C"/>
</dbReference>